<dbReference type="Proteomes" id="UP000054166">
    <property type="component" value="Unassembled WGS sequence"/>
</dbReference>
<dbReference type="CDD" id="cd09917">
    <property type="entry name" value="F-box_SF"/>
    <property type="match status" value="1"/>
</dbReference>
<dbReference type="InterPro" id="IPR001810">
    <property type="entry name" value="F-box_dom"/>
</dbReference>
<dbReference type="InterPro" id="IPR036047">
    <property type="entry name" value="F-box-like_dom_sf"/>
</dbReference>
<dbReference type="HOGENOM" id="CLU_033171_0_0_1"/>
<feature type="domain" description="F-box" evidence="1">
    <location>
        <begin position="21"/>
        <end position="60"/>
    </location>
</feature>
<protein>
    <recommendedName>
        <fullName evidence="1">F-box domain-containing protein</fullName>
    </recommendedName>
</protein>
<keyword evidence="3" id="KW-1185">Reference proteome</keyword>
<dbReference type="Pfam" id="PF00646">
    <property type="entry name" value="F-box"/>
    <property type="match status" value="1"/>
</dbReference>
<gene>
    <name evidence="2" type="ORF">PILCRDRAFT_810578</name>
</gene>
<evidence type="ECO:0000313" key="2">
    <source>
        <dbReference type="EMBL" id="KIM91317.1"/>
    </source>
</evidence>
<dbReference type="InParanoid" id="A0A0C3CNK7"/>
<proteinExistence type="predicted"/>
<sequence length="493" mass="55938">MIKDDFTKLEIYSIKVQPAFDKLSLDIIVHIFSFVQPLDIIPVRQTCKTLSYASRERIVWMNALRRVCARHGVFAPTFPIADMTVLQLEHSATSPTRLLARIRRDLPTGSIQPMCTRMLTKLPATSAFHDTILVPGGRFLFTRSPGNIIELWDLGFSPDSVIRLIASEFFQDKDIFIVYIQPKGDGLGILVIVKVELTSNTFQYEVLEIHPSSPAPVFRRVGLLPFEEPSFAVSFTDDLFVIIQEAHVTVWNVVQDSWVKWQIDMEAESAYGMQCVKCDENLVLVNDNTISMWRIPPLVNRSINPNPPIEVRRPLFRHILHVPTGFDGSMMVSRIGWPPSVSSKAHPFHFDVLYDQNDLTTTLGHHILHPIDNDVSEGLPSCFPLFVGETCNIPSSYDNSMHQRVEWLSPNDMLYIWTKNSDIMVMLSTLSASTDVPNKQSSGIMWKSGLNSNAYPDTEFCPFSGRACVMDRQWEFSAAAEIRVMDYLLPLSR</sequence>
<dbReference type="OrthoDB" id="3145038at2759"/>
<dbReference type="AlphaFoldDB" id="A0A0C3CNK7"/>
<dbReference type="SUPFAM" id="SSF81383">
    <property type="entry name" value="F-box domain"/>
    <property type="match status" value="1"/>
</dbReference>
<evidence type="ECO:0000259" key="1">
    <source>
        <dbReference type="Pfam" id="PF00646"/>
    </source>
</evidence>
<reference evidence="2 3" key="1">
    <citation type="submission" date="2014-04" db="EMBL/GenBank/DDBJ databases">
        <authorList>
            <consortium name="DOE Joint Genome Institute"/>
            <person name="Kuo A."/>
            <person name="Tarkka M."/>
            <person name="Buscot F."/>
            <person name="Kohler A."/>
            <person name="Nagy L.G."/>
            <person name="Floudas D."/>
            <person name="Copeland A."/>
            <person name="Barry K.W."/>
            <person name="Cichocki N."/>
            <person name="Veneault-Fourrey C."/>
            <person name="LaButti K."/>
            <person name="Lindquist E.A."/>
            <person name="Lipzen A."/>
            <person name="Lundell T."/>
            <person name="Morin E."/>
            <person name="Murat C."/>
            <person name="Sun H."/>
            <person name="Tunlid A."/>
            <person name="Henrissat B."/>
            <person name="Grigoriev I.V."/>
            <person name="Hibbett D.S."/>
            <person name="Martin F."/>
            <person name="Nordberg H.P."/>
            <person name="Cantor M.N."/>
            <person name="Hua S.X."/>
        </authorList>
    </citation>
    <scope>NUCLEOTIDE SEQUENCE [LARGE SCALE GENOMIC DNA]</scope>
    <source>
        <strain evidence="2 3">F 1598</strain>
    </source>
</reference>
<dbReference type="Gene3D" id="1.20.1280.50">
    <property type="match status" value="1"/>
</dbReference>
<evidence type="ECO:0000313" key="3">
    <source>
        <dbReference type="Proteomes" id="UP000054166"/>
    </source>
</evidence>
<dbReference type="EMBL" id="KN832971">
    <property type="protein sequence ID" value="KIM91317.1"/>
    <property type="molecule type" value="Genomic_DNA"/>
</dbReference>
<organism evidence="2 3">
    <name type="scientific">Piloderma croceum (strain F 1598)</name>
    <dbReference type="NCBI Taxonomy" id="765440"/>
    <lineage>
        <taxon>Eukaryota</taxon>
        <taxon>Fungi</taxon>
        <taxon>Dikarya</taxon>
        <taxon>Basidiomycota</taxon>
        <taxon>Agaricomycotina</taxon>
        <taxon>Agaricomycetes</taxon>
        <taxon>Agaricomycetidae</taxon>
        <taxon>Atheliales</taxon>
        <taxon>Atheliaceae</taxon>
        <taxon>Piloderma</taxon>
    </lineage>
</organism>
<reference evidence="3" key="2">
    <citation type="submission" date="2015-01" db="EMBL/GenBank/DDBJ databases">
        <title>Evolutionary Origins and Diversification of the Mycorrhizal Mutualists.</title>
        <authorList>
            <consortium name="DOE Joint Genome Institute"/>
            <consortium name="Mycorrhizal Genomics Consortium"/>
            <person name="Kohler A."/>
            <person name="Kuo A."/>
            <person name="Nagy L.G."/>
            <person name="Floudas D."/>
            <person name="Copeland A."/>
            <person name="Barry K.W."/>
            <person name="Cichocki N."/>
            <person name="Veneault-Fourrey C."/>
            <person name="LaButti K."/>
            <person name="Lindquist E.A."/>
            <person name="Lipzen A."/>
            <person name="Lundell T."/>
            <person name="Morin E."/>
            <person name="Murat C."/>
            <person name="Riley R."/>
            <person name="Ohm R."/>
            <person name="Sun H."/>
            <person name="Tunlid A."/>
            <person name="Henrissat B."/>
            <person name="Grigoriev I.V."/>
            <person name="Hibbett D.S."/>
            <person name="Martin F."/>
        </authorList>
    </citation>
    <scope>NUCLEOTIDE SEQUENCE [LARGE SCALE GENOMIC DNA]</scope>
    <source>
        <strain evidence="3">F 1598</strain>
    </source>
</reference>
<name>A0A0C3CNK7_PILCF</name>
<accession>A0A0C3CNK7</accession>